<evidence type="ECO:0000256" key="1">
    <source>
        <dbReference type="ARBA" id="ARBA00004571"/>
    </source>
</evidence>
<dbReference type="GO" id="GO:0009279">
    <property type="term" value="C:cell outer membrane"/>
    <property type="evidence" value="ECO:0007669"/>
    <property type="project" value="UniProtKB-SubCell"/>
</dbReference>
<evidence type="ECO:0000256" key="6">
    <source>
        <dbReference type="ARBA" id="ARBA00023237"/>
    </source>
</evidence>
<feature type="domain" description="TonB-dependent receptor plug" evidence="9">
    <location>
        <begin position="220"/>
        <end position="345"/>
    </location>
</feature>
<protein>
    <recommendedName>
        <fullName evidence="12">SusC/RagA family TonB-linked outer membrane protein</fullName>
    </recommendedName>
</protein>
<dbReference type="Pfam" id="PF13715">
    <property type="entry name" value="CarbopepD_reg_2"/>
    <property type="match status" value="1"/>
</dbReference>
<keyword evidence="5 7" id="KW-0472">Membrane</keyword>
<evidence type="ECO:0000313" key="11">
    <source>
        <dbReference type="Proteomes" id="UP000253410"/>
    </source>
</evidence>
<dbReference type="InterPro" id="IPR008969">
    <property type="entry name" value="CarboxyPept-like_regulatory"/>
</dbReference>
<dbReference type="InterPro" id="IPR037066">
    <property type="entry name" value="Plug_dom_sf"/>
</dbReference>
<keyword evidence="3 7" id="KW-1134">Transmembrane beta strand</keyword>
<dbReference type="Pfam" id="PF07660">
    <property type="entry name" value="STN"/>
    <property type="match status" value="1"/>
</dbReference>
<dbReference type="OrthoDB" id="9768177at2"/>
<dbReference type="Pfam" id="PF07715">
    <property type="entry name" value="Plug"/>
    <property type="match status" value="1"/>
</dbReference>
<organism evidence="10 11">
    <name type="scientific">Chitinophaga flava</name>
    <dbReference type="NCBI Taxonomy" id="2259036"/>
    <lineage>
        <taxon>Bacteria</taxon>
        <taxon>Pseudomonadati</taxon>
        <taxon>Bacteroidota</taxon>
        <taxon>Chitinophagia</taxon>
        <taxon>Chitinophagales</taxon>
        <taxon>Chitinophagaceae</taxon>
        <taxon>Chitinophaga</taxon>
    </lineage>
</organism>
<dbReference type="InterPro" id="IPR036942">
    <property type="entry name" value="Beta-barrel_TonB_sf"/>
</dbReference>
<keyword evidence="2 7" id="KW-0813">Transport</keyword>
<evidence type="ECO:0008006" key="12">
    <source>
        <dbReference type="Google" id="ProtNLM"/>
    </source>
</evidence>
<comment type="caution">
    <text evidence="10">The sequence shown here is derived from an EMBL/GenBank/DDBJ whole genome shotgun (WGS) entry which is preliminary data.</text>
</comment>
<evidence type="ECO:0000259" key="8">
    <source>
        <dbReference type="Pfam" id="PF07660"/>
    </source>
</evidence>
<dbReference type="PROSITE" id="PS52016">
    <property type="entry name" value="TONB_DEPENDENT_REC_3"/>
    <property type="match status" value="1"/>
</dbReference>
<keyword evidence="6 7" id="KW-0998">Cell outer membrane</keyword>
<dbReference type="AlphaFoldDB" id="A0A365XY06"/>
<dbReference type="Proteomes" id="UP000253410">
    <property type="component" value="Unassembled WGS sequence"/>
</dbReference>
<name>A0A365XY06_9BACT</name>
<dbReference type="EMBL" id="QFFJ01000001">
    <property type="protein sequence ID" value="RBL91232.1"/>
    <property type="molecule type" value="Genomic_DNA"/>
</dbReference>
<dbReference type="SUPFAM" id="SSF56935">
    <property type="entry name" value="Porins"/>
    <property type="match status" value="1"/>
</dbReference>
<dbReference type="NCBIfam" id="TIGR04056">
    <property type="entry name" value="OMP_RagA_SusC"/>
    <property type="match status" value="1"/>
</dbReference>
<dbReference type="SUPFAM" id="SSF49464">
    <property type="entry name" value="Carboxypeptidase regulatory domain-like"/>
    <property type="match status" value="1"/>
</dbReference>
<dbReference type="InterPro" id="IPR039426">
    <property type="entry name" value="TonB-dep_rcpt-like"/>
</dbReference>
<evidence type="ECO:0000259" key="9">
    <source>
        <dbReference type="Pfam" id="PF07715"/>
    </source>
</evidence>
<dbReference type="Gene3D" id="2.40.170.20">
    <property type="entry name" value="TonB-dependent receptor, beta-barrel domain"/>
    <property type="match status" value="1"/>
</dbReference>
<dbReference type="Gene3D" id="3.55.50.30">
    <property type="match status" value="1"/>
</dbReference>
<dbReference type="InterPro" id="IPR023996">
    <property type="entry name" value="TonB-dep_OMP_SusC/RagA"/>
</dbReference>
<dbReference type="InterPro" id="IPR012910">
    <property type="entry name" value="Plug_dom"/>
</dbReference>
<evidence type="ECO:0000313" key="10">
    <source>
        <dbReference type="EMBL" id="RBL91232.1"/>
    </source>
</evidence>
<dbReference type="Gene3D" id="2.170.130.10">
    <property type="entry name" value="TonB-dependent receptor, plug domain"/>
    <property type="match status" value="1"/>
</dbReference>
<dbReference type="InterPro" id="IPR011662">
    <property type="entry name" value="Secretin/TonB_short_N"/>
</dbReference>
<keyword evidence="11" id="KW-1185">Reference proteome</keyword>
<dbReference type="NCBIfam" id="TIGR04057">
    <property type="entry name" value="SusC_RagA_signa"/>
    <property type="match status" value="1"/>
</dbReference>
<reference evidence="10 11" key="1">
    <citation type="submission" date="2018-05" db="EMBL/GenBank/DDBJ databases">
        <title>Chitinophaga sp. K3CV102501T nov., isolated from isolated from a monsoon evergreen broad-leaved forest soil.</title>
        <authorList>
            <person name="Lv Y."/>
        </authorList>
    </citation>
    <scope>NUCLEOTIDE SEQUENCE [LARGE SCALE GENOMIC DNA]</scope>
    <source>
        <strain evidence="10 11">GDMCC 1.1325</strain>
    </source>
</reference>
<sequence length="1148" mass="125139">MKLHLLYKGGRANYCRSSKIMVVMRITTTLMLTAFISLCAAASAQKVTLSEKNASLATVLRQLRNQTGYNFFYVKDHLNAANPVNVSLVNAPLNEALKDIFEGQPLTYQIEGKEITIRRKSTPVVTATLATVHGKIIDEEGVPLPFVSVAIKGSQKGAISNVDGAFTLDLNKGDIITVRSVGFDSQEIVYNGQATIEIRMKKSTNSLTDVVVIGYGAVKQKNLTGAVTTVKGKDLNISASSSFQSALQGKASGVQVVQPTGQPGAGVKVQIRSNPSFADAGVLYVVDGVPISGAPVQPGTGTKYGDGGADQSPLNFINPNDIASIEFLKDASAASIYGARAGAGVVLITTKKGNSGKPKVEYTGSYGAQNVDKMYPVYGAADYMQQRNLLKEEMWYRDNKIAPYYGNTDASTVTPYKPIYSQSQIDSAYNNKEKATDAITRAGYTQQHNLSFSGGNGKTTYYASGNYFDQKGVIVGTDFKRYNGRLSLDQVISDKIKIGASIIVSNSTSNNAITKGVLENGGIITSAIYWAPVQPLQLPDGSYPVSPYYPNIPNPLSYATVTDQTVANRVLSSAYGEWTIIPGLKANARFSYDNSNSKRSTYLPRTFYYGAQVNGSASIAQSEAKSSLLEYTLAYNKTLSDRHSISAVAGYSYQKSGWERFNAANQGFLSDVSSYYDLGAGQAIKPSVGSNKSETIWASYFARAIYTFKGNVTLQASIRRDGSSVFADNKKWGYFPGVSAGWVLSDEPFMRSLNALSFLKLRAGYGETGNSNFGEAAAKLYNTSQSPYFGSGNLNSGLVLARDANPNLTWETAGELNTGIDFGLFNNRITGSVDYYNKTIRNLIYYVKYPTGFVIDGVYRNAGKTRSTGYEISLQTRNIVSDKGFTWSTSLNFSHYLNYWVERSPEARSVLKPYEIATGKGALFNPIFGYISNGIYKGDKGSAPAQMPGMLPGGLILEDRHGYDGNGNLVGPDGTITEADRTYLGNKDPRFNFGIGNQFSYKNFDLSIFFSGMVQKKWSPYLSGRITENTMNAFGFNAMPVSSDRWNIKNTNGNFPTSLTDGSYSQFQNEASYWLSNASFLRCRNITLGYALPGKVLEKQKLFSAVRFSFDVQNPFTITKYPGLDPELDPDNFYPLVKSYVFGINVSF</sequence>
<evidence type="ECO:0000256" key="2">
    <source>
        <dbReference type="ARBA" id="ARBA00022448"/>
    </source>
</evidence>
<evidence type="ECO:0000256" key="5">
    <source>
        <dbReference type="ARBA" id="ARBA00023136"/>
    </source>
</evidence>
<accession>A0A365XY06</accession>
<comment type="subcellular location">
    <subcellularLocation>
        <location evidence="1 7">Cell outer membrane</location>
        <topology evidence="1 7">Multi-pass membrane protein</topology>
    </subcellularLocation>
</comment>
<gene>
    <name evidence="10" type="ORF">DF182_00995</name>
</gene>
<proteinExistence type="inferred from homology"/>
<feature type="domain" description="Secretin/TonB short N-terminal" evidence="8">
    <location>
        <begin position="69"/>
        <end position="120"/>
    </location>
</feature>
<evidence type="ECO:0000256" key="3">
    <source>
        <dbReference type="ARBA" id="ARBA00022452"/>
    </source>
</evidence>
<dbReference type="InterPro" id="IPR023997">
    <property type="entry name" value="TonB-dep_OMP_SusC/RagA_CS"/>
</dbReference>
<evidence type="ECO:0000256" key="7">
    <source>
        <dbReference type="PROSITE-ProRule" id="PRU01360"/>
    </source>
</evidence>
<comment type="similarity">
    <text evidence="7">Belongs to the TonB-dependent receptor family.</text>
</comment>
<keyword evidence="4 7" id="KW-0812">Transmembrane</keyword>
<evidence type="ECO:0000256" key="4">
    <source>
        <dbReference type="ARBA" id="ARBA00022692"/>
    </source>
</evidence>